<accession>A0A6B0UAG3</accession>
<reference evidence="1" key="1">
    <citation type="submission" date="2019-12" db="EMBL/GenBank/DDBJ databases">
        <title>An insight into the sialome of adult female Ixodes ricinus ticks feeding for 6 days.</title>
        <authorList>
            <person name="Perner J."/>
            <person name="Ribeiro J.M.C."/>
        </authorList>
    </citation>
    <scope>NUCLEOTIDE SEQUENCE</scope>
    <source>
        <strain evidence="1">Semi-engorged</strain>
        <tissue evidence="1">Salivary glands</tissue>
    </source>
</reference>
<protein>
    <submittedName>
        <fullName evidence="1">Putative secreted protein</fullName>
    </submittedName>
</protein>
<name>A0A6B0UAG3_IXORI</name>
<evidence type="ECO:0000313" key="1">
    <source>
        <dbReference type="EMBL" id="MXU85914.1"/>
    </source>
</evidence>
<proteinExistence type="predicted"/>
<organism evidence="1">
    <name type="scientific">Ixodes ricinus</name>
    <name type="common">Common tick</name>
    <name type="synonym">Acarus ricinus</name>
    <dbReference type="NCBI Taxonomy" id="34613"/>
    <lineage>
        <taxon>Eukaryota</taxon>
        <taxon>Metazoa</taxon>
        <taxon>Ecdysozoa</taxon>
        <taxon>Arthropoda</taxon>
        <taxon>Chelicerata</taxon>
        <taxon>Arachnida</taxon>
        <taxon>Acari</taxon>
        <taxon>Parasitiformes</taxon>
        <taxon>Ixodida</taxon>
        <taxon>Ixodoidea</taxon>
        <taxon>Ixodidae</taxon>
        <taxon>Ixodinae</taxon>
        <taxon>Ixodes</taxon>
    </lineage>
</organism>
<dbReference type="AlphaFoldDB" id="A0A6B0UAG3"/>
<sequence>MHASREWLYLINKVSLFVTATFLETRAEYGCFISQLRVDVELRHILCVRRHNRKKSRITFFFKFLSHFATPPKGCNEQIWRNCTTASA</sequence>
<dbReference type="EMBL" id="GIFC01003831">
    <property type="protein sequence ID" value="MXU85914.1"/>
    <property type="molecule type" value="Transcribed_RNA"/>
</dbReference>